<dbReference type="SUPFAM" id="SSF53067">
    <property type="entry name" value="Actin-like ATPase domain"/>
    <property type="match status" value="2"/>
</dbReference>
<dbReference type="CDD" id="cd10229">
    <property type="entry name" value="ASKHA_NBD_HSP70_HSPA12"/>
    <property type="match status" value="1"/>
</dbReference>
<protein>
    <submittedName>
        <fullName evidence="2">Heat shock 70 kDa protein 12A-like</fullName>
    </submittedName>
</protein>
<organism evidence="1 2">
    <name type="scientific">Crassostrea virginica</name>
    <name type="common">Eastern oyster</name>
    <dbReference type="NCBI Taxonomy" id="6565"/>
    <lineage>
        <taxon>Eukaryota</taxon>
        <taxon>Metazoa</taxon>
        <taxon>Spiralia</taxon>
        <taxon>Lophotrochozoa</taxon>
        <taxon>Mollusca</taxon>
        <taxon>Bivalvia</taxon>
        <taxon>Autobranchia</taxon>
        <taxon>Pteriomorphia</taxon>
        <taxon>Ostreida</taxon>
        <taxon>Ostreoidea</taxon>
        <taxon>Ostreidae</taxon>
        <taxon>Crassostrea</taxon>
    </lineage>
</organism>
<dbReference type="GeneID" id="111108947"/>
<evidence type="ECO:0000313" key="2">
    <source>
        <dbReference type="RefSeq" id="XP_022300744.1"/>
    </source>
</evidence>
<dbReference type="PANTHER" id="PTHR14187">
    <property type="entry name" value="ALPHA KINASE/ELONGATION FACTOR 2 KINASE"/>
    <property type="match status" value="1"/>
</dbReference>
<accession>A0A8B8BD97</accession>
<name>A0A8B8BD97_CRAVI</name>
<dbReference type="OrthoDB" id="6122448at2759"/>
<dbReference type="InterPro" id="IPR043129">
    <property type="entry name" value="ATPase_NBD"/>
</dbReference>
<gene>
    <name evidence="2" type="primary">LOC111108947</name>
</gene>
<keyword evidence="1" id="KW-1185">Reference proteome</keyword>
<dbReference type="Gene3D" id="3.30.420.40">
    <property type="match status" value="1"/>
</dbReference>
<dbReference type="AlphaFoldDB" id="A0A8B8BD97"/>
<dbReference type="RefSeq" id="XP_022300744.1">
    <property type="nucleotide sequence ID" value="XM_022445036.1"/>
</dbReference>
<reference evidence="2" key="1">
    <citation type="submission" date="2025-08" db="UniProtKB">
        <authorList>
            <consortium name="RefSeq"/>
        </authorList>
    </citation>
    <scope>IDENTIFICATION</scope>
    <source>
        <tissue evidence="2">Whole sample</tissue>
    </source>
</reference>
<proteinExistence type="predicted"/>
<dbReference type="Proteomes" id="UP000694844">
    <property type="component" value="Chromosome 8"/>
</dbReference>
<sequence length="783" mass="88712">MGANSEPGTVILCQLVENVAKCSGPKSGIAFEKKIERSWVALGSLAGPEKPWQRGLRMNASGEENSYLLDRSRAEKCDFILRRLIRNSNCLRKLLTLLHEESKELDEFDCFRSILCNRTPEPEIPNSDKQDDLITVDEHEEISLQSERCRTKAAKLLLFAVERSCSLKLLSILKSYDAGGLADRLQRQEEMTNDVDKDTNESPEQSTKNQLVAAIDFGTTYTGYAFSTRTDFQREPTKAYLKQWVDPASSMMYNKTSTCILFDESINFSKFGFEAEVKYLDLIMVNEHKCWYFFRHFKMSLYDKQSRGDVWFIEDETGKQLPALIVFCESLKFLKQSLLEEATKQQTDIGVDDIKWILTVPAIWSDPAKAFMRRAAVEAGIDSNMLTIALEPEAAAIFVKHLPVDRRLNGEGGDLFKTFAPGSKYIVVDAGGGTIDITAHEVLNDGNVREIIKSNGGNWGGTSVDREYLDFIKCLIGESVTQSIQQNEPNLFFEVCRNFETAKRTIKPQSKMKFNVRIPSQLGEAYSEMFPGKDLRSKKVVLTKDKRNVFISFVGDKLRLAPKDAEGFFVDSIYEITRHLKSLLRQPSVRGIATIILVGGFAESPMLIQRIKSAFPEMRVIIPLEAAWSVLRGAVIFGHDPSLIRERRSKYTYGIGVYDQFDPTIHDEKYKYEDDGETRCRSLFSKLISIDDPVSVGEYRAEREYILTKIGYDGNLELYTSVSSDPLYVDEKGCSFIGYILSAGHGFLVHETVNVMMRFGETEVEIKAHQPKTNKTAIYYLGQ</sequence>
<dbReference type="PANTHER" id="PTHR14187:SF5">
    <property type="entry name" value="HEAT SHOCK 70 KDA PROTEIN 12A"/>
    <property type="match status" value="1"/>
</dbReference>
<dbReference type="KEGG" id="cvn:111108947"/>
<evidence type="ECO:0000313" key="1">
    <source>
        <dbReference type="Proteomes" id="UP000694844"/>
    </source>
</evidence>